<dbReference type="PANTHER" id="PTHR13174">
    <property type="entry name" value="D-GLUCURONYL C5-EPIMERASE"/>
    <property type="match status" value="1"/>
</dbReference>
<protein>
    <recommendedName>
        <fullName evidence="1">D-glucuronyl C5-epimerase C-terminal domain-containing protein</fullName>
    </recommendedName>
</protein>
<dbReference type="UniPathway" id="UPA00862"/>
<feature type="non-terminal residue" evidence="2">
    <location>
        <position position="1"/>
    </location>
</feature>
<evidence type="ECO:0000313" key="3">
    <source>
        <dbReference type="Proteomes" id="UP000595437"/>
    </source>
</evidence>
<accession>A0A7T8K6J3</accession>
<keyword evidence="3" id="KW-1185">Reference proteome</keyword>
<dbReference type="Pfam" id="PF06662">
    <property type="entry name" value="C5-epim_C"/>
    <property type="match status" value="1"/>
</dbReference>
<dbReference type="GO" id="GO:0030210">
    <property type="term" value="P:heparin proteoglycan biosynthetic process"/>
    <property type="evidence" value="ECO:0007669"/>
    <property type="project" value="UniProtKB-UniPathway"/>
</dbReference>
<dbReference type="Proteomes" id="UP000595437">
    <property type="component" value="Chromosome 6"/>
</dbReference>
<organism evidence="2 3">
    <name type="scientific">Caligus rogercresseyi</name>
    <name type="common">Sea louse</name>
    <dbReference type="NCBI Taxonomy" id="217165"/>
    <lineage>
        <taxon>Eukaryota</taxon>
        <taxon>Metazoa</taxon>
        <taxon>Ecdysozoa</taxon>
        <taxon>Arthropoda</taxon>
        <taxon>Crustacea</taxon>
        <taxon>Multicrustacea</taxon>
        <taxon>Hexanauplia</taxon>
        <taxon>Copepoda</taxon>
        <taxon>Siphonostomatoida</taxon>
        <taxon>Caligidae</taxon>
        <taxon>Caligus</taxon>
    </lineage>
</organism>
<dbReference type="GO" id="GO:0005794">
    <property type="term" value="C:Golgi apparatus"/>
    <property type="evidence" value="ECO:0007669"/>
    <property type="project" value="TreeGrafter"/>
</dbReference>
<proteinExistence type="predicted"/>
<feature type="domain" description="D-glucuronyl C5-epimerase C-terminal" evidence="1">
    <location>
        <begin position="221"/>
        <end position="396"/>
    </location>
</feature>
<dbReference type="InterPro" id="IPR039721">
    <property type="entry name" value="C5-epimerase"/>
</dbReference>
<name>A0A7T8K6J3_CALRO</name>
<dbReference type="GO" id="GO:0047464">
    <property type="term" value="F:heparosan-N-sulfate-glucuronate 5-epimerase activity"/>
    <property type="evidence" value="ECO:0007669"/>
    <property type="project" value="UniProtKB-EC"/>
</dbReference>
<dbReference type="InterPro" id="IPR010598">
    <property type="entry name" value="C5-epim_C"/>
</dbReference>
<sequence length="407" mass="45987">GPFLFFGNFDVESRSRVLCISAEESVPVSFQWDKNGYLYPTQIAQYGLSHWSKSLRMSGPPNRTVYESGLPGATANWDGDTLRVDNLKCIHFDSDISLKLSSTKKILFFDLWPSENVTISLSILMNKTQRVHLVYTPGKGHTVIFTYSEERSKMRFTRNIHNDLLKGGVITQSKLKRALPFIERIKFSGVGCLSNLTLSNEEHYQMFLSAADWFLRNQDRNGAGMVFGMAQGHALSVLSRAYVSSGDPKYLEAASKALPLFSLPSSKGGFKAVFLDSYVWYEEYPTNPPSFVLNGFMYSLLGLYDISTLVAGEDDITSSEARGLYEDGLSSLLDMMYLFDVGYRSVYDLRHFSMKSPPKLARWDYHSTHINLLYALSSVQNGSSQGQMIEIAERWTNYMLGDYSEHN</sequence>
<dbReference type="EMBL" id="CP045895">
    <property type="protein sequence ID" value="QQP48837.1"/>
    <property type="molecule type" value="Genomic_DNA"/>
</dbReference>
<gene>
    <name evidence="2" type="ORF">FKW44_009276</name>
</gene>
<evidence type="ECO:0000259" key="1">
    <source>
        <dbReference type="Pfam" id="PF06662"/>
    </source>
</evidence>
<reference evidence="3" key="1">
    <citation type="submission" date="2021-01" db="EMBL/GenBank/DDBJ databases">
        <title>Caligus Genome Assembly.</title>
        <authorList>
            <person name="Gallardo-Escarate C."/>
        </authorList>
    </citation>
    <scope>NUCLEOTIDE SEQUENCE [LARGE SCALE GENOMIC DNA]</scope>
</reference>
<evidence type="ECO:0000313" key="2">
    <source>
        <dbReference type="EMBL" id="QQP48837.1"/>
    </source>
</evidence>
<dbReference type="GO" id="GO:0015012">
    <property type="term" value="P:heparan sulfate proteoglycan biosynthetic process"/>
    <property type="evidence" value="ECO:0007669"/>
    <property type="project" value="InterPro"/>
</dbReference>
<dbReference type="OrthoDB" id="5914444at2759"/>
<dbReference type="AlphaFoldDB" id="A0A7T8K6J3"/>
<dbReference type="PANTHER" id="PTHR13174:SF3">
    <property type="entry name" value="D-GLUCURONYL C5-EPIMERASE"/>
    <property type="match status" value="1"/>
</dbReference>